<sequence>MDREDVRPGRGADAVGGWLQRCLLVLVAFLPMAGHAADYTTGPLPGWVVPVAPGKADGAKLGQGSDGVAFLLTDTQILADRHDRERYHRVVSEALDAHGVEAIANIQIPFDPSYQKLVLHSLDVIRHGRVISQLHTAKMRVIQREAGLEERIYDGTRTLAIFLDDVRPGDVVDYSYVMSGRNPVFGGRDFGTYELQFGLPVARVHARLLVPVGASLKLASRHTAMKPRVTVHDGLRDYTWDVVDPPVLTVEAGAPAWYSPFAQVSWSQFDDWGQVVDWALPLYRTPDTLDAALQAQVDRIARTESTPAGRMLAALRLVQGEVRYLGVEIGPNSHAPNPPTQVYARRFGDCKDKTLLTVTLLRHLGIDAWPALVNTDLQRGVADQLPSPGVFDHVLVLARVDGKDWWIDPTRNTQMADLAHLSQDHFDLALVVAPGGRALTAMKRAAPDASRRELHATYDASHGFDTPVRFTMKTVASGDVGEALRNAFASNSLAELQKNFLNFYAGYYPHIGEAGALAMRDDPTANRVTVDENYMIHAMSAPADDGRGRVALLHFPELARAMNAPDTPIRTAPLQVSYPLDLSQQTEVLLPNAWPVKTMTTRVDDPAFRFERSIRRDGLRLLITDHFQSLTDEVPAAQMPRYLDDLARARKVLAFRFWWNPALQPGAARGSWIDHMNWLMALLAVGMAAGWAWLAARVYRYDPEPAPAGDRRLAGFAGWLVVLGLVLGFRLVMATAALWHMGGALAIERWTALTTFGAPTYNALWAPLLLFELAGNLGGWVFTLLVLALFLKRRSSFPRVAMLVLVSGVLLQCVDLALSAQMPTLKATEKDIATIVRAVIGVSLWSAYLIRSQRVKATFVVRHRTVEPPELPDMADPAVAG</sequence>
<evidence type="ECO:0000256" key="1">
    <source>
        <dbReference type="SAM" id="Phobius"/>
    </source>
</evidence>
<keyword evidence="1" id="KW-0812">Transmembrane</keyword>
<dbReference type="Pfam" id="PF01841">
    <property type="entry name" value="Transglut_core"/>
    <property type="match status" value="1"/>
</dbReference>
<dbReference type="Pfam" id="PF12969">
    <property type="entry name" value="DUF3857"/>
    <property type="match status" value="1"/>
</dbReference>
<dbReference type="SUPFAM" id="SSF54001">
    <property type="entry name" value="Cysteine proteinases"/>
    <property type="match status" value="1"/>
</dbReference>
<feature type="domain" description="Transglutaminase-like" evidence="2">
    <location>
        <begin position="297"/>
        <end position="371"/>
    </location>
</feature>
<gene>
    <name evidence="4" type="ORF">NC595_17360</name>
</gene>
<dbReference type="Gene3D" id="3.10.620.30">
    <property type="match status" value="1"/>
</dbReference>
<feature type="transmembrane region" description="Helical" evidence="1">
    <location>
        <begin position="678"/>
        <end position="696"/>
    </location>
</feature>
<evidence type="ECO:0000313" key="5">
    <source>
        <dbReference type="Proteomes" id="UP001204615"/>
    </source>
</evidence>
<dbReference type="InterPro" id="IPR019690">
    <property type="entry name" value="DUF2569"/>
</dbReference>
<keyword evidence="1" id="KW-0472">Membrane</keyword>
<feature type="transmembrane region" description="Helical" evidence="1">
    <location>
        <begin position="832"/>
        <end position="850"/>
    </location>
</feature>
<feature type="transmembrane region" description="Helical" evidence="1">
    <location>
        <begin position="764"/>
        <end position="791"/>
    </location>
</feature>
<organism evidence="4 5">
    <name type="scientific">Dyella lutea</name>
    <dbReference type="NCBI Taxonomy" id="2950441"/>
    <lineage>
        <taxon>Bacteria</taxon>
        <taxon>Pseudomonadati</taxon>
        <taxon>Pseudomonadota</taxon>
        <taxon>Gammaproteobacteria</taxon>
        <taxon>Lysobacterales</taxon>
        <taxon>Rhodanobacteraceae</taxon>
        <taxon>Dyella</taxon>
    </lineage>
</organism>
<dbReference type="InterPro" id="IPR024618">
    <property type="entry name" value="DUF3857"/>
</dbReference>
<evidence type="ECO:0000259" key="2">
    <source>
        <dbReference type="Pfam" id="PF01841"/>
    </source>
</evidence>
<dbReference type="Pfam" id="PF10754">
    <property type="entry name" value="DUF2569"/>
    <property type="match status" value="1"/>
</dbReference>
<dbReference type="Proteomes" id="UP001204615">
    <property type="component" value="Unassembled WGS sequence"/>
</dbReference>
<dbReference type="InterPro" id="IPR002931">
    <property type="entry name" value="Transglutaminase-like"/>
</dbReference>
<feature type="transmembrane region" description="Helical" evidence="1">
    <location>
        <begin position="800"/>
        <end position="820"/>
    </location>
</feature>
<proteinExistence type="predicted"/>
<evidence type="ECO:0000259" key="3">
    <source>
        <dbReference type="Pfam" id="PF12969"/>
    </source>
</evidence>
<name>A0ABT1FEN9_9GAMM</name>
<reference evidence="4 5" key="1">
    <citation type="submission" date="2022-06" db="EMBL/GenBank/DDBJ databases">
        <title>Dyella sp. Sa strain:Sa Genome sequencing.</title>
        <authorList>
            <person name="Park S."/>
        </authorList>
    </citation>
    <scope>NUCLEOTIDE SEQUENCE [LARGE SCALE GENOMIC DNA]</scope>
    <source>
        <strain evidence="4 5">Sa</strain>
    </source>
</reference>
<keyword evidence="1" id="KW-1133">Transmembrane helix</keyword>
<keyword evidence="5" id="KW-1185">Reference proteome</keyword>
<dbReference type="RefSeq" id="WP_253568579.1">
    <property type="nucleotide sequence ID" value="NZ_JAMZEK010000004.1"/>
</dbReference>
<dbReference type="InterPro" id="IPR038765">
    <property type="entry name" value="Papain-like_cys_pep_sf"/>
</dbReference>
<protein>
    <submittedName>
        <fullName evidence="4">DUF3857 domain-containing protein</fullName>
    </submittedName>
</protein>
<evidence type="ECO:0000313" key="4">
    <source>
        <dbReference type="EMBL" id="MCP1375820.1"/>
    </source>
</evidence>
<dbReference type="EMBL" id="JAMZEK010000004">
    <property type="protein sequence ID" value="MCP1375820.1"/>
    <property type="molecule type" value="Genomic_DNA"/>
</dbReference>
<dbReference type="Gene3D" id="2.60.40.3140">
    <property type="match status" value="1"/>
</dbReference>
<feature type="domain" description="DUF3857" evidence="3">
    <location>
        <begin position="83"/>
        <end position="246"/>
    </location>
</feature>
<feature type="transmembrane region" description="Helical" evidence="1">
    <location>
        <begin position="716"/>
        <end position="739"/>
    </location>
</feature>
<comment type="caution">
    <text evidence="4">The sequence shown here is derived from an EMBL/GenBank/DDBJ whole genome shotgun (WGS) entry which is preliminary data.</text>
</comment>
<accession>A0ABT1FEN9</accession>